<dbReference type="GO" id="GO:0050660">
    <property type="term" value="F:flavin adenine dinucleotide binding"/>
    <property type="evidence" value="ECO:0007669"/>
    <property type="project" value="InterPro"/>
</dbReference>
<dbReference type="AlphaFoldDB" id="A0A0U9HPI7"/>
<dbReference type="InterPro" id="IPR016169">
    <property type="entry name" value="FAD-bd_PCMH_sub2"/>
</dbReference>
<feature type="transmembrane region" description="Helical" evidence="1">
    <location>
        <begin position="12"/>
        <end position="31"/>
    </location>
</feature>
<protein>
    <submittedName>
        <fullName evidence="3">Transporter associated domain-containing protein</fullName>
    </submittedName>
</protein>
<evidence type="ECO:0000259" key="2">
    <source>
        <dbReference type="Pfam" id="PF03471"/>
    </source>
</evidence>
<dbReference type="RefSeq" id="WP_059034262.1">
    <property type="nucleotide sequence ID" value="NZ_BSDN01000004.1"/>
</dbReference>
<accession>A0A0U9HPI7</accession>
<feature type="domain" description="Transporter-associated" evidence="2">
    <location>
        <begin position="131"/>
        <end position="201"/>
    </location>
</feature>
<dbReference type="Gene3D" id="3.30.465.10">
    <property type="match status" value="1"/>
</dbReference>
<dbReference type="Proteomes" id="UP000062160">
    <property type="component" value="Unassembled WGS sequence"/>
</dbReference>
<dbReference type="STRING" id="224999.GCA_001485475_02351"/>
<dbReference type="InterPro" id="IPR036318">
    <property type="entry name" value="FAD-bd_PCMH-like_sf"/>
</dbReference>
<dbReference type="Pfam" id="PF03471">
    <property type="entry name" value="CorC_HlyC"/>
    <property type="match status" value="1"/>
</dbReference>
<keyword evidence="4" id="KW-1185">Reference proteome</keyword>
<feature type="transmembrane region" description="Helical" evidence="1">
    <location>
        <begin position="98"/>
        <end position="115"/>
    </location>
</feature>
<evidence type="ECO:0000313" key="4">
    <source>
        <dbReference type="Proteomes" id="UP000062160"/>
    </source>
</evidence>
<proteinExistence type="predicted"/>
<dbReference type="OrthoDB" id="1696956at2"/>
<dbReference type="EMBL" id="DF977003">
    <property type="protein sequence ID" value="GAQ26307.1"/>
    <property type="molecule type" value="Genomic_DNA"/>
</dbReference>
<keyword evidence="1" id="KW-0472">Membrane</keyword>
<keyword evidence="1" id="KW-1133">Transmembrane helix</keyword>
<organism evidence="3">
    <name type="scientific">Tepidanaerobacter syntrophicus</name>
    <dbReference type="NCBI Taxonomy" id="224999"/>
    <lineage>
        <taxon>Bacteria</taxon>
        <taxon>Bacillati</taxon>
        <taxon>Bacillota</taxon>
        <taxon>Clostridia</taxon>
        <taxon>Thermosediminibacterales</taxon>
        <taxon>Tepidanaerobacteraceae</taxon>
        <taxon>Tepidanaerobacter</taxon>
    </lineage>
</organism>
<sequence>MKISSRIAKTIIILESVLAFFVILGVIVGSVDILRYLKIIYETPPTESFPIVQAFLGHILALVIGLELAVMLIKHTPASVIEVLLYAIARKMLIDSKNMLDIVLGILAVGGLFYINKHFEPAKTFFIDANIVNPAMLIGDLNKKLHTNIPENIANTIGGLVVKLCKEGQCGLSEGKSIRVNDAEITILSMDGELIRELKVVKCDEKDE</sequence>
<gene>
    <name evidence="3" type="ORF">TSYNT_9571</name>
</gene>
<name>A0A0U9HPI7_9FIRM</name>
<evidence type="ECO:0000313" key="3">
    <source>
        <dbReference type="EMBL" id="GAQ26307.1"/>
    </source>
</evidence>
<reference evidence="3" key="1">
    <citation type="journal article" date="2016" name="Genome Announc.">
        <title>Draft Genome Sequence of the Syntrophic Lactate-Degrading Bacterium Tepidanaerobacter syntrophicus JLT.</title>
        <authorList>
            <person name="Matsuura N."/>
            <person name="Ohashi A."/>
            <person name="Tourlousse D.M."/>
            <person name="Sekiguchi Y."/>
        </authorList>
    </citation>
    <scope>NUCLEOTIDE SEQUENCE [LARGE SCALE GENOMIC DNA]</scope>
    <source>
        <strain evidence="3">JL</strain>
    </source>
</reference>
<dbReference type="SUPFAM" id="SSF56176">
    <property type="entry name" value="FAD-binding/transporter-associated domain-like"/>
    <property type="match status" value="1"/>
</dbReference>
<feature type="transmembrane region" description="Helical" evidence="1">
    <location>
        <begin position="51"/>
        <end position="73"/>
    </location>
</feature>
<dbReference type="InterPro" id="IPR005170">
    <property type="entry name" value="Transptr-assoc_dom"/>
</dbReference>
<keyword evidence="1" id="KW-0812">Transmembrane</keyword>
<evidence type="ECO:0000256" key="1">
    <source>
        <dbReference type="SAM" id="Phobius"/>
    </source>
</evidence>